<evidence type="ECO:0000313" key="5">
    <source>
        <dbReference type="EMBL" id="VVC02750.1"/>
    </source>
</evidence>
<name>A0A5E4LL68_9ARCH</name>
<sequence>MNTVKLFKALGDSTRFKLVKILIRGERCACELPRMVGKAQPTTSLQLKKLVSAGVLSCKKDGVKSIYKISNQKIAKLLKLVG</sequence>
<dbReference type="InterPro" id="IPR036388">
    <property type="entry name" value="WH-like_DNA-bd_sf"/>
</dbReference>
<keyword evidence="1" id="KW-0805">Transcription regulation</keyword>
<dbReference type="PANTHER" id="PTHR33154">
    <property type="entry name" value="TRANSCRIPTIONAL REGULATOR, ARSR FAMILY"/>
    <property type="match status" value="1"/>
</dbReference>
<organism evidence="5 6">
    <name type="scientific">Candidatus Bilamarchaeum dharawalense</name>
    <dbReference type="NCBI Taxonomy" id="2885759"/>
    <lineage>
        <taxon>Archaea</taxon>
        <taxon>Candidatus Micrarchaeota</taxon>
        <taxon>Candidatus Micrarchaeia</taxon>
        <taxon>Candidatus Anstonellales</taxon>
        <taxon>Candidatus Bilamarchaeaceae</taxon>
        <taxon>Candidatus Bilamarchaeum</taxon>
    </lineage>
</organism>
<dbReference type="PANTHER" id="PTHR33154:SF36">
    <property type="entry name" value="TRANSCRIPTIONAL REGULATOR"/>
    <property type="match status" value="1"/>
</dbReference>
<protein>
    <submittedName>
        <fullName evidence="5">Arsenical resistance operon repressor ArsR</fullName>
    </submittedName>
</protein>
<keyword evidence="3" id="KW-0804">Transcription</keyword>
<dbReference type="InterPro" id="IPR001845">
    <property type="entry name" value="HTH_ArsR_DNA-bd_dom"/>
</dbReference>
<gene>
    <name evidence="5" type="primary">arsR</name>
    <name evidence="5" type="ORF">LFW2832_01224</name>
</gene>
<keyword evidence="2" id="KW-0238">DNA-binding</keyword>
<dbReference type="Gene3D" id="1.10.10.10">
    <property type="entry name" value="Winged helix-like DNA-binding domain superfamily/Winged helix DNA-binding domain"/>
    <property type="match status" value="1"/>
</dbReference>
<dbReference type="SUPFAM" id="SSF46785">
    <property type="entry name" value="Winged helix' DNA-binding domain"/>
    <property type="match status" value="1"/>
</dbReference>
<dbReference type="InterPro" id="IPR051081">
    <property type="entry name" value="HTH_MetalResp_TranReg"/>
</dbReference>
<dbReference type="PRINTS" id="PR00778">
    <property type="entry name" value="HTHARSR"/>
</dbReference>
<dbReference type="GO" id="GO:0003677">
    <property type="term" value="F:DNA binding"/>
    <property type="evidence" value="ECO:0007669"/>
    <property type="project" value="UniProtKB-KW"/>
</dbReference>
<reference evidence="5 6" key="1">
    <citation type="submission" date="2019-08" db="EMBL/GenBank/DDBJ databases">
        <authorList>
            <person name="Vazquez-Campos X."/>
        </authorList>
    </citation>
    <scope>NUCLEOTIDE SEQUENCE [LARGE SCALE GENOMIC DNA]</scope>
    <source>
        <strain evidence="5">LFW-283_2</strain>
    </source>
</reference>
<evidence type="ECO:0000259" key="4">
    <source>
        <dbReference type="PROSITE" id="PS50987"/>
    </source>
</evidence>
<dbReference type="CDD" id="cd00090">
    <property type="entry name" value="HTH_ARSR"/>
    <property type="match status" value="1"/>
</dbReference>
<dbReference type="InterPro" id="IPR036390">
    <property type="entry name" value="WH_DNA-bd_sf"/>
</dbReference>
<evidence type="ECO:0000256" key="3">
    <source>
        <dbReference type="ARBA" id="ARBA00023163"/>
    </source>
</evidence>
<accession>A0A5E4LL68</accession>
<proteinExistence type="predicted"/>
<evidence type="ECO:0000313" key="6">
    <source>
        <dbReference type="Proteomes" id="UP000789941"/>
    </source>
</evidence>
<dbReference type="Pfam" id="PF01022">
    <property type="entry name" value="HTH_5"/>
    <property type="match status" value="1"/>
</dbReference>
<dbReference type="GO" id="GO:0003700">
    <property type="term" value="F:DNA-binding transcription factor activity"/>
    <property type="evidence" value="ECO:0007669"/>
    <property type="project" value="InterPro"/>
</dbReference>
<dbReference type="SMART" id="SM00418">
    <property type="entry name" value="HTH_ARSR"/>
    <property type="match status" value="1"/>
</dbReference>
<dbReference type="PROSITE" id="PS50987">
    <property type="entry name" value="HTH_ARSR_2"/>
    <property type="match status" value="1"/>
</dbReference>
<feature type="domain" description="HTH arsR-type" evidence="4">
    <location>
        <begin position="1"/>
        <end position="82"/>
    </location>
</feature>
<comment type="caution">
    <text evidence="5">The sequence shown here is derived from an EMBL/GenBank/DDBJ whole genome shotgun (WGS) entry which is preliminary data.</text>
</comment>
<dbReference type="EMBL" id="CABMJJ010000002">
    <property type="protein sequence ID" value="VVC02750.1"/>
    <property type="molecule type" value="Genomic_DNA"/>
</dbReference>
<dbReference type="InterPro" id="IPR011991">
    <property type="entry name" value="ArsR-like_HTH"/>
</dbReference>
<dbReference type="Proteomes" id="UP000789941">
    <property type="component" value="Unassembled WGS sequence"/>
</dbReference>
<dbReference type="NCBIfam" id="NF033788">
    <property type="entry name" value="HTH_metalloreg"/>
    <property type="match status" value="1"/>
</dbReference>
<dbReference type="AlphaFoldDB" id="A0A5E4LL68"/>
<evidence type="ECO:0000256" key="1">
    <source>
        <dbReference type="ARBA" id="ARBA00023015"/>
    </source>
</evidence>
<evidence type="ECO:0000256" key="2">
    <source>
        <dbReference type="ARBA" id="ARBA00023125"/>
    </source>
</evidence>